<proteinExistence type="inferred from homology"/>
<dbReference type="Gene3D" id="2.60.40.200">
    <property type="entry name" value="Superoxide dismutase, copper/zinc binding domain"/>
    <property type="match status" value="1"/>
</dbReference>
<protein>
    <recommendedName>
        <fullName evidence="3">Superoxide dismutase [Cu-Zn]</fullName>
        <ecNumber evidence="3">1.15.1.1</ecNumber>
    </recommendedName>
</protein>
<dbReference type="EC" id="1.15.1.1" evidence="3"/>
<dbReference type="GO" id="GO:0005507">
    <property type="term" value="F:copper ion binding"/>
    <property type="evidence" value="ECO:0007669"/>
    <property type="project" value="InterPro"/>
</dbReference>
<dbReference type="CDD" id="cd00305">
    <property type="entry name" value="Cu-Zn_Superoxide_Dismutase"/>
    <property type="match status" value="1"/>
</dbReference>
<dbReference type="PROSITE" id="PS00332">
    <property type="entry name" value="SOD_CU_ZN_2"/>
    <property type="match status" value="1"/>
</dbReference>
<comment type="function">
    <text evidence="2">Destroys radicals which are normally produced within the cells and which are toxic to biological systems. May play a role in favoring mycobacterial survival in phagocytes.</text>
</comment>
<dbReference type="GO" id="GO:0004784">
    <property type="term" value="F:superoxide dismutase activity"/>
    <property type="evidence" value="ECO:0007669"/>
    <property type="project" value="UniProtKB-EC"/>
</dbReference>
<comment type="cofactor">
    <cofactor evidence="3">
        <name>Cu cation</name>
        <dbReference type="ChEBI" id="CHEBI:23378"/>
    </cofactor>
    <text evidence="3">Binds 1 copper ion per subunit.</text>
</comment>
<evidence type="ECO:0000259" key="6">
    <source>
        <dbReference type="Pfam" id="PF00080"/>
    </source>
</evidence>
<comment type="similarity">
    <text evidence="1 3">Belongs to the Cu-Zn superoxide dismutase family.</text>
</comment>
<feature type="region of interest" description="Disordered" evidence="4">
    <location>
        <begin position="171"/>
        <end position="193"/>
    </location>
</feature>
<dbReference type="PANTHER" id="PTHR10003">
    <property type="entry name" value="SUPEROXIDE DISMUTASE CU-ZN -RELATED"/>
    <property type="match status" value="1"/>
</dbReference>
<dbReference type="SUPFAM" id="SSF49329">
    <property type="entry name" value="Cu,Zn superoxide dismutase-like"/>
    <property type="match status" value="1"/>
</dbReference>
<keyword evidence="8" id="KW-1185">Reference proteome</keyword>
<dbReference type="AlphaFoldDB" id="A0A6N7R0F5"/>
<dbReference type="Proteomes" id="UP000435187">
    <property type="component" value="Unassembled WGS sequence"/>
</dbReference>
<dbReference type="PROSITE" id="PS51257">
    <property type="entry name" value="PROKAR_LIPOPROTEIN"/>
    <property type="match status" value="1"/>
</dbReference>
<feature type="chain" id="PRO_5026936775" description="Superoxide dismutase [Cu-Zn]" evidence="5">
    <location>
        <begin position="22"/>
        <end position="193"/>
    </location>
</feature>
<keyword evidence="3" id="KW-0560">Oxidoreductase</keyword>
<keyword evidence="3" id="KW-0186">Copper</keyword>
<dbReference type="InterPro" id="IPR036423">
    <property type="entry name" value="SOD-like_Cu/Zn_dom_sf"/>
</dbReference>
<reference evidence="7 8" key="1">
    <citation type="submission" date="2019-10" db="EMBL/GenBank/DDBJ databases">
        <title>Gracilibacillus salitolerans sp. nov., a moderate halophile isolated from a saline soil in northwest China.</title>
        <authorList>
            <person name="Gan L."/>
        </authorList>
    </citation>
    <scope>NUCLEOTIDE SEQUENCE [LARGE SCALE GENOMIC DNA]</scope>
    <source>
        <strain evidence="7 8">TP2-8</strain>
    </source>
</reference>
<keyword evidence="3" id="KW-0479">Metal-binding</keyword>
<sequence length="193" mass="20851">MKRYVLCFCLAVLMFLAGCQAEDRSPLEVRLYNVDNDAVGTATFKEQEDMVSVQIKVEGLEQGLHGVHIHEYAKCEGPDFQSAGNHFNPEGNEHGLMHPDGAHLGDMPNLEVEADGTADVELELPGATLMDGDKSLLREDGTSIIIHGGEDDGVSQPAGDAGDRIVCGVISLEEATDDEKPTDPTESNKEEEE</sequence>
<dbReference type="Pfam" id="PF00080">
    <property type="entry name" value="Sod_Cu"/>
    <property type="match status" value="1"/>
</dbReference>
<evidence type="ECO:0000313" key="7">
    <source>
        <dbReference type="EMBL" id="MRI65659.1"/>
    </source>
</evidence>
<feature type="signal peptide" evidence="5">
    <location>
        <begin position="1"/>
        <end position="21"/>
    </location>
</feature>
<keyword evidence="3" id="KW-0862">Zinc</keyword>
<accession>A0A6N7R0F5</accession>
<evidence type="ECO:0000256" key="5">
    <source>
        <dbReference type="SAM" id="SignalP"/>
    </source>
</evidence>
<comment type="catalytic activity">
    <reaction evidence="3">
        <text>2 superoxide + 2 H(+) = H2O2 + O2</text>
        <dbReference type="Rhea" id="RHEA:20696"/>
        <dbReference type="ChEBI" id="CHEBI:15378"/>
        <dbReference type="ChEBI" id="CHEBI:15379"/>
        <dbReference type="ChEBI" id="CHEBI:16240"/>
        <dbReference type="ChEBI" id="CHEBI:18421"/>
        <dbReference type="EC" id="1.15.1.1"/>
    </reaction>
</comment>
<organism evidence="7 8">
    <name type="scientific">Gracilibacillus thailandensis</name>
    <dbReference type="NCBI Taxonomy" id="563735"/>
    <lineage>
        <taxon>Bacteria</taxon>
        <taxon>Bacillati</taxon>
        <taxon>Bacillota</taxon>
        <taxon>Bacilli</taxon>
        <taxon>Bacillales</taxon>
        <taxon>Bacillaceae</taxon>
        <taxon>Gracilibacillus</taxon>
    </lineage>
</organism>
<dbReference type="InterPro" id="IPR024134">
    <property type="entry name" value="SOD_Cu/Zn_/chaperone"/>
</dbReference>
<feature type="domain" description="Superoxide dismutase copper/zinc binding" evidence="6">
    <location>
        <begin position="39"/>
        <end position="170"/>
    </location>
</feature>
<dbReference type="InterPro" id="IPR018152">
    <property type="entry name" value="SOD_Cu/Zn_BS"/>
</dbReference>
<evidence type="ECO:0000256" key="1">
    <source>
        <dbReference type="ARBA" id="ARBA00010457"/>
    </source>
</evidence>
<dbReference type="RefSeq" id="WP_153834472.1">
    <property type="nucleotide sequence ID" value="NZ_JBHUMW010000025.1"/>
</dbReference>
<comment type="caution">
    <text evidence="7">The sequence shown here is derived from an EMBL/GenBank/DDBJ whole genome shotgun (WGS) entry which is preliminary data.</text>
</comment>
<evidence type="ECO:0000256" key="2">
    <source>
        <dbReference type="ARBA" id="ARBA00024900"/>
    </source>
</evidence>
<name>A0A6N7R0F5_9BACI</name>
<dbReference type="EMBL" id="WJEE01000006">
    <property type="protein sequence ID" value="MRI65659.1"/>
    <property type="molecule type" value="Genomic_DNA"/>
</dbReference>
<evidence type="ECO:0000256" key="4">
    <source>
        <dbReference type="SAM" id="MobiDB-lite"/>
    </source>
</evidence>
<gene>
    <name evidence="7" type="ORF">GH885_04750</name>
</gene>
<evidence type="ECO:0000256" key="3">
    <source>
        <dbReference type="RuleBase" id="RU000393"/>
    </source>
</evidence>
<feature type="compositionally biased region" description="Basic and acidic residues" evidence="4">
    <location>
        <begin position="178"/>
        <end position="193"/>
    </location>
</feature>
<keyword evidence="5" id="KW-0732">Signal</keyword>
<dbReference type="InterPro" id="IPR001424">
    <property type="entry name" value="SOD_Cu_Zn_dom"/>
</dbReference>
<evidence type="ECO:0000313" key="8">
    <source>
        <dbReference type="Proteomes" id="UP000435187"/>
    </source>
</evidence>
<comment type="cofactor">
    <cofactor evidence="3">
        <name>Zn(2+)</name>
        <dbReference type="ChEBI" id="CHEBI:29105"/>
    </cofactor>
    <text evidence="3">Binds 1 zinc ion per subunit.</text>
</comment>